<evidence type="ECO:0000259" key="3">
    <source>
        <dbReference type="PROSITE" id="PS50158"/>
    </source>
</evidence>
<dbReference type="PROSITE" id="PS50158">
    <property type="entry name" value="ZF_CCHC"/>
    <property type="match status" value="1"/>
</dbReference>
<keyword evidence="1" id="KW-0479">Metal-binding</keyword>
<keyword evidence="1" id="KW-0862">Zinc</keyword>
<feature type="region of interest" description="Disordered" evidence="2">
    <location>
        <begin position="246"/>
        <end position="324"/>
    </location>
</feature>
<feature type="domain" description="CCHC-type" evidence="3">
    <location>
        <begin position="228"/>
        <end position="241"/>
    </location>
</feature>
<dbReference type="InterPro" id="IPR001878">
    <property type="entry name" value="Znf_CCHC"/>
</dbReference>
<feature type="compositionally biased region" description="Polar residues" evidence="2">
    <location>
        <begin position="185"/>
        <end position="204"/>
    </location>
</feature>
<sequence>MPGIMLQSESSATPPPPEELRAAASPVRGTPPAPEAPAPKHPAPQSGAEDRAMRDAVQLLTRLVAGQARKHGLGVDHADRSDSLRAREFLSCNPPEFFGSRPQYDPQKFIRQMQRTLRIIKASETESQDRDYNRGQHKRARSVDYPDEFRSGQSQQHVRFSSQPAQSAPPRFMGRGFDRMGYSEAGQSSRASGSQMGRGLSQSRPPLPRCSRCGKSHPGECRWATGACFSCGRQGHTMRECHLRGSAGGMAQPTGSVAGSSSSVAMRPTGQGIQAPAGRGRGRGGASSSSGPSNRIYALTNRQDQEASPNVITGVDAQFGDPPA</sequence>
<feature type="compositionally biased region" description="Polar residues" evidence="2">
    <location>
        <begin position="155"/>
        <end position="166"/>
    </location>
</feature>
<proteinExistence type="predicted"/>
<feature type="compositionally biased region" description="Low complexity" evidence="2">
    <location>
        <begin position="255"/>
        <end position="265"/>
    </location>
</feature>
<protein>
    <submittedName>
        <fullName evidence="5">Uncharacterized protein LOC114078010</fullName>
    </submittedName>
</protein>
<gene>
    <name evidence="5" type="primary">LOC114078010</name>
</gene>
<accession>A0ABM1VEY9</accession>
<reference evidence="4" key="1">
    <citation type="journal article" date="2014" name="Nat. Genet.">
        <title>The genome of the stress-tolerant wild tomato species Solanum pennellii.</title>
        <authorList>
            <person name="Bolger A."/>
            <person name="Scossa F."/>
            <person name="Bolger M.E."/>
            <person name="Lanz C."/>
            <person name="Maumus F."/>
            <person name="Tohge T."/>
            <person name="Quesneville H."/>
            <person name="Alseekh S."/>
            <person name="Sorensen I."/>
            <person name="Lichtenstein G."/>
            <person name="Fich E.A."/>
            <person name="Conte M."/>
            <person name="Keller H."/>
            <person name="Schneeberger K."/>
            <person name="Schwacke R."/>
            <person name="Ofner I."/>
            <person name="Vrebalov J."/>
            <person name="Xu Y."/>
            <person name="Osorio S."/>
            <person name="Aflitos S.A."/>
            <person name="Schijlen E."/>
            <person name="Jimenez-Gomez J.M."/>
            <person name="Ryngajllo M."/>
            <person name="Kimura S."/>
            <person name="Kumar R."/>
            <person name="Koenig D."/>
            <person name="Headland L.R."/>
            <person name="Maloof J.N."/>
            <person name="Sinha N."/>
            <person name="van Ham R.C."/>
            <person name="Lankhorst R.K."/>
            <person name="Mao L."/>
            <person name="Vogel A."/>
            <person name="Arsova B."/>
            <person name="Panstruga R."/>
            <person name="Fei Z."/>
            <person name="Rose J.K."/>
            <person name="Zamir D."/>
            <person name="Carrari F."/>
            <person name="Giovannoni J.J."/>
            <person name="Weigel D."/>
            <person name="Usadel B."/>
            <person name="Fernie A.R."/>
        </authorList>
    </citation>
    <scope>NUCLEOTIDE SEQUENCE [LARGE SCALE GENOMIC DNA]</scope>
    <source>
        <strain evidence="4">cv. LA0716</strain>
    </source>
</reference>
<evidence type="ECO:0000313" key="5">
    <source>
        <dbReference type="RefSeq" id="XP_027774307.1"/>
    </source>
</evidence>
<name>A0ABM1VEY9_SOLPN</name>
<feature type="region of interest" description="Disordered" evidence="2">
    <location>
        <begin position="1"/>
        <end position="55"/>
    </location>
</feature>
<dbReference type="GeneID" id="114078010"/>
<feature type="compositionally biased region" description="Basic and acidic residues" evidence="2">
    <location>
        <begin position="121"/>
        <end position="134"/>
    </location>
</feature>
<reference evidence="5" key="2">
    <citation type="submission" date="2025-08" db="UniProtKB">
        <authorList>
            <consortium name="RefSeq"/>
        </authorList>
    </citation>
    <scope>IDENTIFICATION</scope>
</reference>
<keyword evidence="4" id="KW-1185">Reference proteome</keyword>
<feature type="region of interest" description="Disordered" evidence="2">
    <location>
        <begin position="121"/>
        <end position="142"/>
    </location>
</feature>
<feature type="compositionally biased region" description="Polar residues" evidence="2">
    <location>
        <begin position="300"/>
        <end position="311"/>
    </location>
</feature>
<dbReference type="RefSeq" id="XP_027774307.1">
    <property type="nucleotide sequence ID" value="XM_027918506.1"/>
</dbReference>
<organism evidence="4 5">
    <name type="scientific">Solanum pennellii</name>
    <name type="common">Tomato</name>
    <name type="synonym">Lycopersicon pennellii</name>
    <dbReference type="NCBI Taxonomy" id="28526"/>
    <lineage>
        <taxon>Eukaryota</taxon>
        <taxon>Viridiplantae</taxon>
        <taxon>Streptophyta</taxon>
        <taxon>Embryophyta</taxon>
        <taxon>Tracheophyta</taxon>
        <taxon>Spermatophyta</taxon>
        <taxon>Magnoliopsida</taxon>
        <taxon>eudicotyledons</taxon>
        <taxon>Gunneridae</taxon>
        <taxon>Pentapetalae</taxon>
        <taxon>asterids</taxon>
        <taxon>lamiids</taxon>
        <taxon>Solanales</taxon>
        <taxon>Solanaceae</taxon>
        <taxon>Solanoideae</taxon>
        <taxon>Solaneae</taxon>
        <taxon>Solanum</taxon>
        <taxon>Solanum subgen. Lycopersicon</taxon>
    </lineage>
</organism>
<evidence type="ECO:0000313" key="4">
    <source>
        <dbReference type="Proteomes" id="UP000694930"/>
    </source>
</evidence>
<evidence type="ECO:0000256" key="2">
    <source>
        <dbReference type="SAM" id="MobiDB-lite"/>
    </source>
</evidence>
<evidence type="ECO:0000256" key="1">
    <source>
        <dbReference type="PROSITE-ProRule" id="PRU00047"/>
    </source>
</evidence>
<feature type="compositionally biased region" description="Pro residues" evidence="2">
    <location>
        <begin position="29"/>
        <end position="42"/>
    </location>
</feature>
<feature type="region of interest" description="Disordered" evidence="2">
    <location>
        <begin position="155"/>
        <end position="216"/>
    </location>
</feature>
<keyword evidence="1" id="KW-0863">Zinc-finger</keyword>
<dbReference type="Proteomes" id="UP000694930">
    <property type="component" value="Chromosome 7"/>
</dbReference>